<evidence type="ECO:0000256" key="1">
    <source>
        <dbReference type="SAM" id="MobiDB-lite"/>
    </source>
</evidence>
<organism evidence="2">
    <name type="scientific">Zea mays</name>
    <name type="common">Maize</name>
    <dbReference type="NCBI Taxonomy" id="4577"/>
    <lineage>
        <taxon>Eukaryota</taxon>
        <taxon>Viridiplantae</taxon>
        <taxon>Streptophyta</taxon>
        <taxon>Embryophyta</taxon>
        <taxon>Tracheophyta</taxon>
        <taxon>Spermatophyta</taxon>
        <taxon>Magnoliopsida</taxon>
        <taxon>Liliopsida</taxon>
        <taxon>Poales</taxon>
        <taxon>Poaceae</taxon>
        <taxon>PACMAD clade</taxon>
        <taxon>Panicoideae</taxon>
        <taxon>Andropogonodae</taxon>
        <taxon>Andropogoneae</taxon>
        <taxon>Tripsacinae</taxon>
        <taxon>Zea</taxon>
    </lineage>
</organism>
<protein>
    <recommendedName>
        <fullName evidence="3">Actin-related protein 3</fullName>
    </recommendedName>
</protein>
<dbReference type="AlphaFoldDB" id="A0A1D6N8X9"/>
<feature type="region of interest" description="Disordered" evidence="1">
    <location>
        <begin position="43"/>
        <end position="71"/>
    </location>
</feature>
<accession>A0A1D6N8X9</accession>
<dbReference type="InterPro" id="IPR043129">
    <property type="entry name" value="ATPase_NBD"/>
</dbReference>
<evidence type="ECO:0000313" key="2">
    <source>
        <dbReference type="EMBL" id="ONM37000.1"/>
    </source>
</evidence>
<dbReference type="InParanoid" id="A0A1D6N8X9"/>
<gene>
    <name evidence="2" type="ORF">ZEAMMB73_Zm00001d043099</name>
</gene>
<sequence length="71" mass="7222">MDALSRPTVVIDNGTGYTKMGFAGNVEPCFITPTVVTVNDSFSGSAQPAARGTPARGTGSLSTAPTSWLTS</sequence>
<dbReference type="STRING" id="4577.A0A1D6N8X9"/>
<dbReference type="eggNOG" id="KOG0678">
    <property type="taxonomic scope" value="Eukaryota"/>
</dbReference>
<name>A0A1D6N8X9_MAIZE</name>
<dbReference type="Gene3D" id="3.30.420.40">
    <property type="match status" value="1"/>
</dbReference>
<evidence type="ECO:0008006" key="3">
    <source>
        <dbReference type="Google" id="ProtNLM"/>
    </source>
</evidence>
<dbReference type="SMR" id="A0A1D6N8X9"/>
<dbReference type="EMBL" id="CM007649">
    <property type="protein sequence ID" value="ONM37000.1"/>
    <property type="molecule type" value="Genomic_DNA"/>
</dbReference>
<reference evidence="2" key="1">
    <citation type="submission" date="2015-12" db="EMBL/GenBank/DDBJ databases">
        <title>Update maize B73 reference genome by single molecule sequencing technologies.</title>
        <authorList>
            <consortium name="Maize Genome Sequencing Project"/>
            <person name="Ware D."/>
        </authorList>
    </citation>
    <scope>NUCLEOTIDE SEQUENCE [LARGE SCALE GENOMIC DNA]</scope>
    <source>
        <tissue evidence="2">Seedling</tissue>
    </source>
</reference>
<feature type="non-terminal residue" evidence="2">
    <location>
        <position position="71"/>
    </location>
</feature>
<feature type="compositionally biased region" description="Polar residues" evidence="1">
    <location>
        <begin position="59"/>
        <end position="71"/>
    </location>
</feature>
<proteinExistence type="predicted"/>
<dbReference type="SUPFAM" id="SSF53067">
    <property type="entry name" value="Actin-like ATPase domain"/>
    <property type="match status" value="1"/>
</dbReference>